<evidence type="ECO:0000256" key="1">
    <source>
        <dbReference type="SAM" id="MobiDB-lite"/>
    </source>
</evidence>
<name>A0A6I4HWA5_9SPHI</name>
<accession>A0A6I4HWA5</accession>
<feature type="region of interest" description="Disordered" evidence="1">
    <location>
        <begin position="1"/>
        <end position="78"/>
    </location>
</feature>
<dbReference type="AlphaFoldDB" id="A0A6I4HWA5"/>
<evidence type="ECO:0000313" key="2">
    <source>
        <dbReference type="EMBL" id="QQL51120.1"/>
    </source>
</evidence>
<organism evidence="2 3">
    <name type="scientific">Mucilaginibacter ginkgonis</name>
    <dbReference type="NCBI Taxonomy" id="2682091"/>
    <lineage>
        <taxon>Bacteria</taxon>
        <taxon>Pseudomonadati</taxon>
        <taxon>Bacteroidota</taxon>
        <taxon>Sphingobacteriia</taxon>
        <taxon>Sphingobacteriales</taxon>
        <taxon>Sphingobacteriaceae</taxon>
        <taxon>Mucilaginibacter</taxon>
    </lineage>
</organism>
<protein>
    <submittedName>
        <fullName evidence="2">Uncharacterized protein</fullName>
    </submittedName>
</protein>
<dbReference type="Proteomes" id="UP000429232">
    <property type="component" value="Chromosome"/>
</dbReference>
<gene>
    <name evidence="2" type="ORF">GO620_006630</name>
</gene>
<dbReference type="EMBL" id="CP066775">
    <property type="protein sequence ID" value="QQL51120.1"/>
    <property type="molecule type" value="Genomic_DNA"/>
</dbReference>
<reference evidence="2 3" key="1">
    <citation type="submission" date="2020-12" db="EMBL/GenBank/DDBJ databases">
        <title>HMF7856_wgs.fasta genome submission.</title>
        <authorList>
            <person name="Kang H."/>
            <person name="Kim H."/>
            <person name="Joh K."/>
        </authorList>
    </citation>
    <scope>NUCLEOTIDE SEQUENCE [LARGE SCALE GENOMIC DNA]</scope>
    <source>
        <strain evidence="2 3">HMF7856</strain>
    </source>
</reference>
<evidence type="ECO:0000313" key="3">
    <source>
        <dbReference type="Proteomes" id="UP000429232"/>
    </source>
</evidence>
<dbReference type="RefSeq" id="WP_157523694.1">
    <property type="nucleotide sequence ID" value="NZ_CP066775.1"/>
</dbReference>
<proteinExistence type="predicted"/>
<dbReference type="KEGG" id="mgik:GO620_006630"/>
<keyword evidence="3" id="KW-1185">Reference proteome</keyword>
<sequence>MRNPEEEVAQYNDDNDNPRNSSNDQENAQTLESDLSGDGTDSVDSGEVEADTDAIDVASRAAEPSYTLNLSEDDQKSE</sequence>
<feature type="compositionally biased region" description="Acidic residues" evidence="1">
    <location>
        <begin position="44"/>
        <end position="54"/>
    </location>
</feature>